<reference evidence="2" key="1">
    <citation type="submission" date="2020-05" db="EMBL/GenBank/DDBJ databases">
        <authorList>
            <person name="Chiriac C."/>
            <person name="Salcher M."/>
            <person name="Ghai R."/>
            <person name="Kavagutti S V."/>
        </authorList>
    </citation>
    <scope>NUCLEOTIDE SEQUENCE</scope>
</reference>
<evidence type="ECO:0000313" key="2">
    <source>
        <dbReference type="EMBL" id="CAB5033963.1"/>
    </source>
</evidence>
<gene>
    <name evidence="1" type="ORF">UFOPK3480_00895</name>
    <name evidence="2" type="ORF">UFOPK4165_00967</name>
</gene>
<protein>
    <submittedName>
        <fullName evidence="2">Unannotated protein</fullName>
    </submittedName>
</protein>
<dbReference type="EMBL" id="CAFBPV010000112">
    <property type="protein sequence ID" value="CAB5033963.1"/>
    <property type="molecule type" value="Genomic_DNA"/>
</dbReference>
<evidence type="ECO:0000313" key="1">
    <source>
        <dbReference type="EMBL" id="CAB4885335.1"/>
    </source>
</evidence>
<name>A0A6J7RYJ7_9ZZZZ</name>
<organism evidence="2">
    <name type="scientific">freshwater metagenome</name>
    <dbReference type="NCBI Taxonomy" id="449393"/>
    <lineage>
        <taxon>unclassified sequences</taxon>
        <taxon>metagenomes</taxon>
        <taxon>ecological metagenomes</taxon>
    </lineage>
</organism>
<proteinExistence type="predicted"/>
<dbReference type="EMBL" id="CAFBLY010000081">
    <property type="protein sequence ID" value="CAB4885335.1"/>
    <property type="molecule type" value="Genomic_DNA"/>
</dbReference>
<dbReference type="AlphaFoldDB" id="A0A6J7RYJ7"/>
<sequence>MSTKTTFKRVALIAVASLGLGVLTSIAPANAAAAIFTGSTPGGTFDDDSDTLSIDQTSGANNFVSITTADAKEGVVTISGSKLSVAATVEEATVDADGLSASQTGEEPITYKIPTKSAGTITVKFFETDGGVTSTTVTETVEITVIDAAQLKVSAANSKSIITTDDDAEIVIGENYDNGNDGKTKDDTVTAVGVGNDGEVATIELGVVDGTAAKNPIDGDTLSAVITGAGLVLGDGANPARVATTEVDAGFAAFTVHADGTSGTGTITISDGKTVIATEKVTFSGAPKTITVTQNYKVGPGTDTFGTVDAEDGAVTLTVKDKDGILVPNADGEDNYEIVATSSDKTIIKGFTKGAGTIGNNDDGTYEVVAETATSTSGKSASVTYTIVDTDDDDTVLATSAAVKFAVGGETIASLVLSSDKAVYAPGDKITLTLTAKDADGFAVADGAYDVFTANSEEFAGLVASTSTTSAPFSYADDTDTGTAFTGGIATATMFAPLIGGPVSVSGTTAETAELDTAADELAVTVSMTVSSAAAGNSAQITSLLKKINALTKLIAKIQKKLGIK</sequence>
<accession>A0A6J7RYJ7</accession>